<dbReference type="Pfam" id="PF00293">
    <property type="entry name" value="NUDIX"/>
    <property type="match status" value="1"/>
</dbReference>
<keyword evidence="6" id="KW-1185">Reference proteome</keyword>
<name>A0A3D1JFV3_9CHLR</name>
<accession>A0A3D1JFV3</accession>
<proteinExistence type="predicted"/>
<reference evidence="4" key="1">
    <citation type="journal article" date="2015" name="Genome Announc.">
        <title>Draft Genome Sequences of Anaerolinea thermolimosa IMO-1, Bellilinea caldifistulae GOMI-1, Leptolinea tardivitalis YMTK-2, Levilinea saccharolytica KIBI-1, Longilinea arvoryzae KOME-1, Previously Described as Members of the Class Anaerolineae (Chloroflexi).</title>
        <authorList>
            <person name="Matsuura N."/>
            <person name="Tourlousse M.D."/>
            <person name="Ohashi A."/>
            <person name="Hugenholtz P."/>
            <person name="Sekiguchi Y."/>
        </authorList>
    </citation>
    <scope>NUCLEOTIDE SEQUENCE</scope>
    <source>
        <strain evidence="4">IMO-1</strain>
    </source>
</reference>
<evidence type="ECO:0000256" key="2">
    <source>
        <dbReference type="ARBA" id="ARBA00022801"/>
    </source>
</evidence>
<dbReference type="EMBL" id="DPBP01000024">
    <property type="protein sequence ID" value="HCE17334.1"/>
    <property type="molecule type" value="Genomic_DNA"/>
</dbReference>
<comment type="cofactor">
    <cofactor evidence="1">
        <name>Mg(2+)</name>
        <dbReference type="ChEBI" id="CHEBI:18420"/>
    </cofactor>
</comment>
<dbReference type="InterPro" id="IPR020084">
    <property type="entry name" value="NUDIX_hydrolase_CS"/>
</dbReference>
<gene>
    <name evidence="4" type="ORF">ATHL_03205</name>
    <name evidence="5" type="ORF">DEQ80_05705</name>
</gene>
<evidence type="ECO:0000313" key="6">
    <source>
        <dbReference type="Proteomes" id="UP000253922"/>
    </source>
</evidence>
<dbReference type="OrthoDB" id="9806150at2"/>
<reference evidence="5 7" key="3">
    <citation type="journal article" date="2018" name="Nat. Biotechnol.">
        <title>A standardized bacterial taxonomy based on genome phylogeny substantially revises the tree of life.</title>
        <authorList>
            <person name="Parks D.H."/>
            <person name="Chuvochina M."/>
            <person name="Waite D.W."/>
            <person name="Rinke C."/>
            <person name="Skarshewski A."/>
            <person name="Chaumeil P.A."/>
            <person name="Hugenholtz P."/>
        </authorList>
    </citation>
    <scope>NUCLEOTIDE SEQUENCE [LARGE SCALE GENOMIC DNA]</scope>
    <source>
        <strain evidence="5">UBA8781</strain>
    </source>
</reference>
<dbReference type="CDD" id="cd03424">
    <property type="entry name" value="NUDIX_ADPRase_Nudt5_UGPPase_Nudt14"/>
    <property type="match status" value="1"/>
</dbReference>
<dbReference type="PANTHER" id="PTHR11839:SF18">
    <property type="entry name" value="NUDIX HYDROLASE DOMAIN-CONTAINING PROTEIN"/>
    <property type="match status" value="1"/>
</dbReference>
<dbReference type="AlphaFoldDB" id="A0A3D1JFV3"/>
<dbReference type="PANTHER" id="PTHR11839">
    <property type="entry name" value="UDP/ADP-SUGAR PYROPHOSPHATASE"/>
    <property type="match status" value="1"/>
</dbReference>
<dbReference type="InterPro" id="IPR015797">
    <property type="entry name" value="NUDIX_hydrolase-like_dom_sf"/>
</dbReference>
<dbReference type="GO" id="GO:0006753">
    <property type="term" value="P:nucleoside phosphate metabolic process"/>
    <property type="evidence" value="ECO:0007669"/>
    <property type="project" value="TreeGrafter"/>
</dbReference>
<sequence length="176" mass="19133">MKHQLLQRSVVYNGRAFSVALHQLRLPDGRTRSYDVVEHNPAVTVVPLTAEGEVLFVRQFRVGSGTELLELPAGVLQDGEDPAEGAAREIREETGFAAGQLHSLGGFFMAPGYSTEYMHLFLATHLSPDPLPQDDDEFLQLVRLPAGQAVAMALGGEIQDGKTLVALLLARSFLPL</sequence>
<protein>
    <submittedName>
        <fullName evidence="4">NTP pyrophosphohydrolase including oxidative damage repair enzymes</fullName>
    </submittedName>
    <submittedName>
        <fullName evidence="5">NUDIX hydrolase</fullName>
    </submittedName>
</protein>
<evidence type="ECO:0000313" key="4">
    <source>
        <dbReference type="EMBL" id="GAP08303.1"/>
    </source>
</evidence>
<dbReference type="GO" id="GO:0016787">
    <property type="term" value="F:hydrolase activity"/>
    <property type="evidence" value="ECO:0007669"/>
    <property type="project" value="UniProtKB-KW"/>
</dbReference>
<dbReference type="STRING" id="229919.GCA_001050195_03144"/>
<dbReference type="PROSITE" id="PS51462">
    <property type="entry name" value="NUDIX"/>
    <property type="match status" value="1"/>
</dbReference>
<dbReference type="RefSeq" id="WP_062195804.1">
    <property type="nucleotide sequence ID" value="NZ_DF967966.1"/>
</dbReference>
<dbReference type="InterPro" id="IPR000086">
    <property type="entry name" value="NUDIX_hydrolase_dom"/>
</dbReference>
<feature type="domain" description="Nudix hydrolase" evidence="3">
    <location>
        <begin position="38"/>
        <end position="171"/>
    </location>
</feature>
<dbReference type="GO" id="GO:0019693">
    <property type="term" value="P:ribose phosphate metabolic process"/>
    <property type="evidence" value="ECO:0007669"/>
    <property type="project" value="TreeGrafter"/>
</dbReference>
<dbReference type="EMBL" id="DF967966">
    <property type="protein sequence ID" value="GAP08303.1"/>
    <property type="molecule type" value="Genomic_DNA"/>
</dbReference>
<dbReference type="Proteomes" id="UP000253922">
    <property type="component" value="Unassembled WGS sequence"/>
</dbReference>
<dbReference type="Proteomes" id="UP000264141">
    <property type="component" value="Unassembled WGS sequence"/>
</dbReference>
<evidence type="ECO:0000313" key="5">
    <source>
        <dbReference type="EMBL" id="HCE17334.1"/>
    </source>
</evidence>
<evidence type="ECO:0000256" key="1">
    <source>
        <dbReference type="ARBA" id="ARBA00001946"/>
    </source>
</evidence>
<evidence type="ECO:0000313" key="7">
    <source>
        <dbReference type="Proteomes" id="UP000264141"/>
    </source>
</evidence>
<dbReference type="PROSITE" id="PS00893">
    <property type="entry name" value="NUDIX_BOX"/>
    <property type="match status" value="1"/>
</dbReference>
<reference evidence="6" key="2">
    <citation type="submission" date="2015-07" db="EMBL/GenBank/DDBJ databases">
        <title>Draft Genome Sequences of Anaerolinea thermolimosa IMO-1, Bellilinea caldifistulae GOMI-1, Leptolinea tardivitalis YMTK-2, Levilinea saccharolytica KIBI-1,Longilinea arvoryzae KOME-1, Previously Described as Members of the Anaerolineaceae (Chloroflexi).</title>
        <authorList>
            <person name="Sekiguchi Y."/>
            <person name="Ohashi A."/>
            <person name="Matsuura N."/>
            <person name="Tourlousse M.D."/>
        </authorList>
    </citation>
    <scope>NUCLEOTIDE SEQUENCE [LARGE SCALE GENOMIC DNA]</scope>
    <source>
        <strain evidence="6">IMO-1</strain>
    </source>
</reference>
<keyword evidence="2 5" id="KW-0378">Hydrolase</keyword>
<dbReference type="SUPFAM" id="SSF55811">
    <property type="entry name" value="Nudix"/>
    <property type="match status" value="1"/>
</dbReference>
<dbReference type="Gene3D" id="3.90.79.10">
    <property type="entry name" value="Nucleoside Triphosphate Pyrophosphohydrolase"/>
    <property type="match status" value="1"/>
</dbReference>
<evidence type="ECO:0000259" key="3">
    <source>
        <dbReference type="PROSITE" id="PS51462"/>
    </source>
</evidence>
<organism evidence="5 7">
    <name type="scientific">Anaerolinea thermolimosa</name>
    <dbReference type="NCBI Taxonomy" id="229919"/>
    <lineage>
        <taxon>Bacteria</taxon>
        <taxon>Bacillati</taxon>
        <taxon>Chloroflexota</taxon>
        <taxon>Anaerolineae</taxon>
        <taxon>Anaerolineales</taxon>
        <taxon>Anaerolineaceae</taxon>
        <taxon>Anaerolinea</taxon>
    </lineage>
</organism>